<sequence length="167" mass="18671">MRTKDLAKVTSTFKGFGTATTADHYMGYQLSNGEWSLGTRTRDLPMPGALVQYRTPGYTWQTTVSTGGHRQEDTGRRSHGGHTRETWNAAVSGPAFATTCDTSYSKLNFHMTFTLILVFFRTLMLRTPMGMRVRYDALGAAAVKAFGHESWPDIINGRIAHPDFLMR</sequence>
<comment type="caution">
    <text evidence="3">The sequence shown here is derived from an EMBL/GenBank/DDBJ whole genome shotgun (WGS) entry which is preliminary data.</text>
</comment>
<evidence type="ECO:0000313" key="4">
    <source>
        <dbReference type="Proteomes" id="UP001501578"/>
    </source>
</evidence>
<gene>
    <name evidence="3" type="ORF">GCM10009560_46530</name>
</gene>
<organism evidence="3 4">
    <name type="scientific">Nonomuraea longicatena</name>
    <dbReference type="NCBI Taxonomy" id="83682"/>
    <lineage>
        <taxon>Bacteria</taxon>
        <taxon>Bacillati</taxon>
        <taxon>Actinomycetota</taxon>
        <taxon>Actinomycetes</taxon>
        <taxon>Streptosporangiales</taxon>
        <taxon>Streptosporangiaceae</taxon>
        <taxon>Nonomuraea</taxon>
    </lineage>
</organism>
<dbReference type="EMBL" id="BAAAHQ010000023">
    <property type="protein sequence ID" value="GAA0937300.1"/>
    <property type="molecule type" value="Genomic_DNA"/>
</dbReference>
<accession>A0ABN1Q4B3</accession>
<evidence type="ECO:0000313" key="3">
    <source>
        <dbReference type="EMBL" id="GAA0937300.1"/>
    </source>
</evidence>
<keyword evidence="2" id="KW-0812">Transmembrane</keyword>
<keyword evidence="2" id="KW-0472">Membrane</keyword>
<protein>
    <submittedName>
        <fullName evidence="3">Uncharacterized protein</fullName>
    </submittedName>
</protein>
<proteinExistence type="predicted"/>
<keyword evidence="2" id="KW-1133">Transmembrane helix</keyword>
<feature type="transmembrane region" description="Helical" evidence="2">
    <location>
        <begin position="107"/>
        <end position="124"/>
    </location>
</feature>
<evidence type="ECO:0000256" key="1">
    <source>
        <dbReference type="SAM" id="MobiDB-lite"/>
    </source>
</evidence>
<dbReference type="Proteomes" id="UP001501578">
    <property type="component" value="Unassembled WGS sequence"/>
</dbReference>
<name>A0ABN1Q4B3_9ACTN</name>
<evidence type="ECO:0000256" key="2">
    <source>
        <dbReference type="SAM" id="Phobius"/>
    </source>
</evidence>
<keyword evidence="4" id="KW-1185">Reference proteome</keyword>
<feature type="region of interest" description="Disordered" evidence="1">
    <location>
        <begin position="62"/>
        <end position="84"/>
    </location>
</feature>
<reference evidence="3 4" key="1">
    <citation type="journal article" date="2019" name="Int. J. Syst. Evol. Microbiol.">
        <title>The Global Catalogue of Microorganisms (GCM) 10K type strain sequencing project: providing services to taxonomists for standard genome sequencing and annotation.</title>
        <authorList>
            <consortium name="The Broad Institute Genomics Platform"/>
            <consortium name="The Broad Institute Genome Sequencing Center for Infectious Disease"/>
            <person name="Wu L."/>
            <person name="Ma J."/>
        </authorList>
    </citation>
    <scope>NUCLEOTIDE SEQUENCE [LARGE SCALE GENOMIC DNA]</scope>
    <source>
        <strain evidence="3 4">JCM 11136</strain>
    </source>
</reference>
<dbReference type="RefSeq" id="WP_343952070.1">
    <property type="nucleotide sequence ID" value="NZ_BAAAHQ010000023.1"/>
</dbReference>